<accession>A0AAV4B821</accession>
<gene>
    <name evidence="1" type="ORF">PoB_004310100</name>
</gene>
<dbReference type="Proteomes" id="UP000735302">
    <property type="component" value="Unassembled WGS sequence"/>
</dbReference>
<dbReference type="AlphaFoldDB" id="A0AAV4B821"/>
<proteinExistence type="predicted"/>
<reference evidence="1 2" key="1">
    <citation type="journal article" date="2021" name="Elife">
        <title>Chloroplast acquisition without the gene transfer in kleptoplastic sea slugs, Plakobranchus ocellatus.</title>
        <authorList>
            <person name="Maeda T."/>
            <person name="Takahashi S."/>
            <person name="Yoshida T."/>
            <person name="Shimamura S."/>
            <person name="Takaki Y."/>
            <person name="Nagai Y."/>
            <person name="Toyoda A."/>
            <person name="Suzuki Y."/>
            <person name="Arimoto A."/>
            <person name="Ishii H."/>
            <person name="Satoh N."/>
            <person name="Nishiyama T."/>
            <person name="Hasebe M."/>
            <person name="Maruyama T."/>
            <person name="Minagawa J."/>
            <person name="Obokata J."/>
            <person name="Shigenobu S."/>
        </authorList>
    </citation>
    <scope>NUCLEOTIDE SEQUENCE [LARGE SCALE GENOMIC DNA]</scope>
</reference>
<keyword evidence="2" id="KW-1185">Reference proteome</keyword>
<evidence type="ECO:0000313" key="2">
    <source>
        <dbReference type="Proteomes" id="UP000735302"/>
    </source>
</evidence>
<sequence>MERWKNCQSLIRNLVSFTDGRKRETSILLSDNTLRYQRGSWIQRLGVTEDGLDQGQAIPDTDLFLAQQRLIQNQPVTVSCGGEGEGAVTLAVGERW</sequence>
<dbReference type="EMBL" id="BLXT01004673">
    <property type="protein sequence ID" value="GFO16596.1"/>
    <property type="molecule type" value="Genomic_DNA"/>
</dbReference>
<organism evidence="1 2">
    <name type="scientific">Plakobranchus ocellatus</name>
    <dbReference type="NCBI Taxonomy" id="259542"/>
    <lineage>
        <taxon>Eukaryota</taxon>
        <taxon>Metazoa</taxon>
        <taxon>Spiralia</taxon>
        <taxon>Lophotrochozoa</taxon>
        <taxon>Mollusca</taxon>
        <taxon>Gastropoda</taxon>
        <taxon>Heterobranchia</taxon>
        <taxon>Euthyneura</taxon>
        <taxon>Panpulmonata</taxon>
        <taxon>Sacoglossa</taxon>
        <taxon>Placobranchoidea</taxon>
        <taxon>Plakobranchidae</taxon>
        <taxon>Plakobranchus</taxon>
    </lineage>
</organism>
<comment type="caution">
    <text evidence="1">The sequence shown here is derived from an EMBL/GenBank/DDBJ whole genome shotgun (WGS) entry which is preliminary data.</text>
</comment>
<evidence type="ECO:0000313" key="1">
    <source>
        <dbReference type="EMBL" id="GFO16596.1"/>
    </source>
</evidence>
<protein>
    <submittedName>
        <fullName evidence="1">Uncharacterized protein</fullName>
    </submittedName>
</protein>
<name>A0AAV4B821_9GAST</name>